<keyword evidence="1" id="KW-1133">Transmembrane helix</keyword>
<sequence length="141" mass="14875">MNRNTFLMILVGLACLARLLVKTFVPDLILPGLDVAFVCALSLAACLLEAWFSRKESGCPVCDFVYGALAFGVLPLACGWSDPTLAAVLAAVGGVGHLVLSFLFGSLRQRLKPGSLVAPAAAAFLLFLAFQGFTGFIGFYL</sequence>
<proteinExistence type="predicted"/>
<feature type="transmembrane region" description="Helical" evidence="1">
    <location>
        <begin position="29"/>
        <end position="52"/>
    </location>
</feature>
<name>A0A9D0Z339_9FIRM</name>
<keyword evidence="1" id="KW-0812">Transmembrane</keyword>
<gene>
    <name evidence="2" type="ORF">IAB74_07135</name>
</gene>
<reference evidence="2" key="1">
    <citation type="submission" date="2020-10" db="EMBL/GenBank/DDBJ databases">
        <authorList>
            <person name="Gilroy R."/>
        </authorList>
    </citation>
    <scope>NUCLEOTIDE SEQUENCE</scope>
    <source>
        <strain evidence="2">13361</strain>
    </source>
</reference>
<dbReference type="AlphaFoldDB" id="A0A9D0Z339"/>
<keyword evidence="1" id="KW-0472">Membrane</keyword>
<organism evidence="2 3">
    <name type="scientific">Candidatus Faecousia excrementigallinarum</name>
    <dbReference type="NCBI Taxonomy" id="2840806"/>
    <lineage>
        <taxon>Bacteria</taxon>
        <taxon>Bacillati</taxon>
        <taxon>Bacillota</taxon>
        <taxon>Clostridia</taxon>
        <taxon>Eubacteriales</taxon>
        <taxon>Oscillospiraceae</taxon>
        <taxon>Faecousia</taxon>
    </lineage>
</organism>
<feature type="transmembrane region" description="Helical" evidence="1">
    <location>
        <begin position="116"/>
        <end position="140"/>
    </location>
</feature>
<dbReference type="Proteomes" id="UP000886796">
    <property type="component" value="Unassembled WGS sequence"/>
</dbReference>
<comment type="caution">
    <text evidence="2">The sequence shown here is derived from an EMBL/GenBank/DDBJ whole genome shotgun (WGS) entry which is preliminary data.</text>
</comment>
<dbReference type="EMBL" id="DVFK01000097">
    <property type="protein sequence ID" value="HIQ68264.1"/>
    <property type="molecule type" value="Genomic_DNA"/>
</dbReference>
<evidence type="ECO:0000313" key="3">
    <source>
        <dbReference type="Proteomes" id="UP000886796"/>
    </source>
</evidence>
<protein>
    <submittedName>
        <fullName evidence="2">Uncharacterized protein</fullName>
    </submittedName>
</protein>
<accession>A0A9D0Z339</accession>
<evidence type="ECO:0000313" key="2">
    <source>
        <dbReference type="EMBL" id="HIQ68264.1"/>
    </source>
</evidence>
<feature type="transmembrane region" description="Helical" evidence="1">
    <location>
        <begin position="64"/>
        <end position="80"/>
    </location>
</feature>
<reference evidence="2" key="2">
    <citation type="journal article" date="2021" name="PeerJ">
        <title>Extensive microbial diversity within the chicken gut microbiome revealed by metagenomics and culture.</title>
        <authorList>
            <person name="Gilroy R."/>
            <person name="Ravi A."/>
            <person name="Getino M."/>
            <person name="Pursley I."/>
            <person name="Horton D.L."/>
            <person name="Alikhan N.F."/>
            <person name="Baker D."/>
            <person name="Gharbi K."/>
            <person name="Hall N."/>
            <person name="Watson M."/>
            <person name="Adriaenssens E.M."/>
            <person name="Foster-Nyarko E."/>
            <person name="Jarju S."/>
            <person name="Secka A."/>
            <person name="Antonio M."/>
            <person name="Oren A."/>
            <person name="Chaudhuri R.R."/>
            <person name="La Ragione R."/>
            <person name="Hildebrand F."/>
            <person name="Pallen M.J."/>
        </authorList>
    </citation>
    <scope>NUCLEOTIDE SEQUENCE</scope>
    <source>
        <strain evidence="2">13361</strain>
    </source>
</reference>
<feature type="transmembrane region" description="Helical" evidence="1">
    <location>
        <begin position="86"/>
        <end position="104"/>
    </location>
</feature>
<evidence type="ECO:0000256" key="1">
    <source>
        <dbReference type="SAM" id="Phobius"/>
    </source>
</evidence>
<dbReference type="PROSITE" id="PS51257">
    <property type="entry name" value="PROKAR_LIPOPROTEIN"/>
    <property type="match status" value="1"/>
</dbReference>